<keyword evidence="3 7" id="KW-0378">Hydrolase</keyword>
<dbReference type="PANTHER" id="PTHR17224:SF1">
    <property type="entry name" value="PEPTIDYL-TRNA HYDROLASE"/>
    <property type="match status" value="1"/>
</dbReference>
<name>A0A1F4URF3_UNCKA</name>
<dbReference type="InterPro" id="IPR036416">
    <property type="entry name" value="Pept_tRNA_hydro_sf"/>
</dbReference>
<dbReference type="EMBL" id="MEVA01000006">
    <property type="protein sequence ID" value="OGC47551.1"/>
    <property type="molecule type" value="Genomic_DNA"/>
</dbReference>
<evidence type="ECO:0000256" key="6">
    <source>
        <dbReference type="ARBA" id="ARBA00050038"/>
    </source>
</evidence>
<proteinExistence type="inferred from homology"/>
<dbReference type="GO" id="GO:0005737">
    <property type="term" value="C:cytoplasm"/>
    <property type="evidence" value="ECO:0007669"/>
    <property type="project" value="UniProtKB-SubCell"/>
</dbReference>
<accession>A0A1F4URF3</accession>
<dbReference type="GO" id="GO:0004045">
    <property type="term" value="F:peptidyl-tRNA hydrolase activity"/>
    <property type="evidence" value="ECO:0007669"/>
    <property type="project" value="UniProtKB-UniRule"/>
</dbReference>
<dbReference type="Proteomes" id="UP000176608">
    <property type="component" value="Unassembled WGS sequence"/>
</dbReference>
<comment type="subunit">
    <text evidence="7">Monomer.</text>
</comment>
<reference evidence="10 11" key="1">
    <citation type="journal article" date="2016" name="Nat. Commun.">
        <title>Thousands of microbial genomes shed light on interconnected biogeochemical processes in an aquifer system.</title>
        <authorList>
            <person name="Anantharaman K."/>
            <person name="Brown C.T."/>
            <person name="Hug L.A."/>
            <person name="Sharon I."/>
            <person name="Castelle C.J."/>
            <person name="Probst A.J."/>
            <person name="Thomas B.C."/>
            <person name="Singh A."/>
            <person name="Wilkins M.J."/>
            <person name="Karaoz U."/>
            <person name="Brodie E.L."/>
            <person name="Williams K.H."/>
            <person name="Hubbard S.S."/>
            <person name="Banfield J.F."/>
        </authorList>
    </citation>
    <scope>NUCLEOTIDE SEQUENCE [LARGE SCALE GENOMIC DNA]</scope>
</reference>
<dbReference type="SUPFAM" id="SSF53178">
    <property type="entry name" value="Peptidyl-tRNA hydrolase-like"/>
    <property type="match status" value="1"/>
</dbReference>
<feature type="site" description="Discriminates between blocked and unblocked aminoacyl-tRNA" evidence="7">
    <location>
        <position position="9"/>
    </location>
</feature>
<dbReference type="InterPro" id="IPR001328">
    <property type="entry name" value="Pept_tRNA_hydro"/>
</dbReference>
<dbReference type="Gene3D" id="3.40.50.1470">
    <property type="entry name" value="Peptidyl-tRNA hydrolase"/>
    <property type="match status" value="1"/>
</dbReference>
<evidence type="ECO:0000256" key="2">
    <source>
        <dbReference type="ARBA" id="ARBA00022555"/>
    </source>
</evidence>
<comment type="caution">
    <text evidence="10">The sequence shown here is derived from an EMBL/GenBank/DDBJ whole genome shotgun (WGS) entry which is preliminary data.</text>
</comment>
<feature type="active site" description="Proton acceptor" evidence="7">
    <location>
        <position position="19"/>
    </location>
</feature>
<organism evidence="10 11">
    <name type="scientific">candidate division WWE3 bacterium RIFCSPHIGHO2_01_FULL_42_13</name>
    <dbReference type="NCBI Taxonomy" id="1802617"/>
    <lineage>
        <taxon>Bacteria</taxon>
        <taxon>Katanobacteria</taxon>
    </lineage>
</organism>
<evidence type="ECO:0000313" key="11">
    <source>
        <dbReference type="Proteomes" id="UP000176608"/>
    </source>
</evidence>
<dbReference type="STRING" id="1802617.A2886_02055"/>
<gene>
    <name evidence="7" type="primary">pth</name>
    <name evidence="10" type="ORF">A2886_02055</name>
</gene>
<feature type="binding site" evidence="7">
    <location>
        <position position="72"/>
    </location>
    <ligand>
        <name>tRNA</name>
        <dbReference type="ChEBI" id="CHEBI:17843"/>
    </ligand>
</feature>
<dbReference type="AlphaFoldDB" id="A0A1F4URF3"/>
<dbReference type="HAMAP" id="MF_00083">
    <property type="entry name" value="Pept_tRNA_hydro_bact"/>
    <property type="match status" value="1"/>
</dbReference>
<evidence type="ECO:0000256" key="3">
    <source>
        <dbReference type="ARBA" id="ARBA00022801"/>
    </source>
</evidence>
<evidence type="ECO:0000256" key="9">
    <source>
        <dbReference type="RuleBase" id="RU004320"/>
    </source>
</evidence>
<dbReference type="GO" id="GO:0000049">
    <property type="term" value="F:tRNA binding"/>
    <property type="evidence" value="ECO:0007669"/>
    <property type="project" value="UniProtKB-UniRule"/>
</dbReference>
<feature type="site" description="Stabilizes the basic form of H active site to accept a proton" evidence="7">
    <location>
        <position position="97"/>
    </location>
</feature>
<dbReference type="EC" id="3.1.1.29" evidence="1 7"/>
<dbReference type="GO" id="GO:0072344">
    <property type="term" value="P:rescue of stalled ribosome"/>
    <property type="evidence" value="ECO:0007669"/>
    <property type="project" value="UniProtKB-UniRule"/>
</dbReference>
<dbReference type="NCBIfam" id="TIGR00447">
    <property type="entry name" value="pth"/>
    <property type="match status" value="1"/>
</dbReference>
<feature type="binding site" evidence="7">
    <location>
        <position position="70"/>
    </location>
    <ligand>
        <name>tRNA</name>
        <dbReference type="ChEBI" id="CHEBI:17843"/>
    </ligand>
</feature>
<evidence type="ECO:0000256" key="4">
    <source>
        <dbReference type="ARBA" id="ARBA00022884"/>
    </source>
</evidence>
<comment type="similarity">
    <text evidence="5 7 9">Belongs to the PTH family.</text>
</comment>
<comment type="subcellular location">
    <subcellularLocation>
        <location evidence="7">Cytoplasm</location>
    </subcellularLocation>
</comment>
<keyword evidence="7" id="KW-0963">Cytoplasm</keyword>
<evidence type="ECO:0000256" key="5">
    <source>
        <dbReference type="ARBA" id="ARBA00038063"/>
    </source>
</evidence>
<dbReference type="CDD" id="cd00462">
    <property type="entry name" value="PTH"/>
    <property type="match status" value="1"/>
</dbReference>
<dbReference type="PROSITE" id="PS01195">
    <property type="entry name" value="PEPT_TRNA_HYDROL_1"/>
    <property type="match status" value="1"/>
</dbReference>
<comment type="catalytic activity">
    <reaction evidence="7 8">
        <text>an N-acyl-L-alpha-aminoacyl-tRNA + H2O = an N-acyl-L-amino acid + a tRNA + H(+)</text>
        <dbReference type="Rhea" id="RHEA:54448"/>
        <dbReference type="Rhea" id="RHEA-COMP:10123"/>
        <dbReference type="Rhea" id="RHEA-COMP:13883"/>
        <dbReference type="ChEBI" id="CHEBI:15377"/>
        <dbReference type="ChEBI" id="CHEBI:15378"/>
        <dbReference type="ChEBI" id="CHEBI:59874"/>
        <dbReference type="ChEBI" id="CHEBI:78442"/>
        <dbReference type="ChEBI" id="CHEBI:138191"/>
        <dbReference type="EC" id="3.1.1.29"/>
    </reaction>
</comment>
<comment type="function">
    <text evidence="7">Hydrolyzes ribosome-free peptidyl-tRNAs (with 1 or more amino acids incorporated), which drop off the ribosome during protein synthesis, or as a result of ribosome stalling.</text>
</comment>
<feature type="binding site" evidence="7">
    <location>
        <position position="14"/>
    </location>
    <ligand>
        <name>tRNA</name>
        <dbReference type="ChEBI" id="CHEBI:17843"/>
    </ligand>
</feature>
<evidence type="ECO:0000256" key="1">
    <source>
        <dbReference type="ARBA" id="ARBA00013260"/>
    </source>
</evidence>
<dbReference type="PANTHER" id="PTHR17224">
    <property type="entry name" value="PEPTIDYL-TRNA HYDROLASE"/>
    <property type="match status" value="1"/>
</dbReference>
<dbReference type="Pfam" id="PF01195">
    <property type="entry name" value="Pept_tRNA_hydro"/>
    <property type="match status" value="1"/>
</dbReference>
<dbReference type="InterPro" id="IPR018171">
    <property type="entry name" value="Pept_tRNA_hydro_CS"/>
</dbReference>
<evidence type="ECO:0000256" key="8">
    <source>
        <dbReference type="RuleBase" id="RU000673"/>
    </source>
</evidence>
<dbReference type="GO" id="GO:0006515">
    <property type="term" value="P:protein quality control for misfolded or incompletely synthesized proteins"/>
    <property type="evidence" value="ECO:0007669"/>
    <property type="project" value="UniProtKB-UniRule"/>
</dbReference>
<evidence type="ECO:0000313" key="10">
    <source>
        <dbReference type="EMBL" id="OGC47551.1"/>
    </source>
</evidence>
<keyword evidence="2 7" id="KW-0820">tRNA-binding</keyword>
<protein>
    <recommendedName>
        <fullName evidence="6 7">Peptidyl-tRNA hydrolase</fullName>
        <shortName evidence="7">Pth</shortName>
        <ecNumber evidence="1 7">3.1.1.29</ecNumber>
    </recommendedName>
</protein>
<sequence length="182" mass="20248">MKLIVGLGNPGKKFEKTRHNVGFILLDKFAEEIGGGATAAAWSFDPKFVADIVKITKAGEEYLLVKPETFMNKSGESVSKVVNYFDIDLEEILVVHDDVDLQFGQTKLQTGRNSAGHKGVQSIIDTLKTNNFWRFRVGVGRPEDCGHDANIETDDWVLMNLTDKELSQIKAIKIPQIPTQIS</sequence>
<evidence type="ECO:0000256" key="7">
    <source>
        <dbReference type="HAMAP-Rule" id="MF_00083"/>
    </source>
</evidence>
<comment type="function">
    <text evidence="7">Catalyzes the release of premature peptidyl moieties from peptidyl-tRNA molecules trapped in stalled 50S ribosomal subunits, and thus maintains levels of free tRNAs and 50S ribosomes.</text>
</comment>
<comment type="caution">
    <text evidence="7">Lacks conserved residue(s) required for the propagation of feature annotation.</text>
</comment>
<keyword evidence="4 7" id="KW-0694">RNA-binding</keyword>